<evidence type="ECO:0008006" key="6">
    <source>
        <dbReference type="Google" id="ProtNLM"/>
    </source>
</evidence>
<dbReference type="EMBL" id="MVHH01000020">
    <property type="protein sequence ID" value="OQZ96890.1"/>
    <property type="molecule type" value="Genomic_DNA"/>
</dbReference>
<name>A0A0F5MYN2_9MYCO</name>
<sequence length="87" mass="8835">MWKPIVLAVVSAASCVLAPAANAVSNSQRHDPQCDSNYSGACVPIARDVDRAGGSGNGPAYVQGPVTVVGTDIYDLDRNGDGVGCES</sequence>
<keyword evidence="1" id="KW-0732">Signal</keyword>
<evidence type="ECO:0000313" key="4">
    <source>
        <dbReference type="Proteomes" id="UP000034416"/>
    </source>
</evidence>
<keyword evidence="5" id="KW-1185">Reference proteome</keyword>
<evidence type="ECO:0000313" key="3">
    <source>
        <dbReference type="EMBL" id="OQZ96890.1"/>
    </source>
</evidence>
<dbReference type="AlphaFoldDB" id="A0A0F5MYN2"/>
<gene>
    <name evidence="3" type="ORF">BST15_11505</name>
    <name evidence="2" type="ORF">WR43_07725</name>
</gene>
<dbReference type="OrthoDB" id="6048299at2"/>
<comment type="caution">
    <text evidence="2">The sequence shown here is derived from an EMBL/GenBank/DDBJ whole genome shotgun (WGS) entry which is preliminary data.</text>
</comment>
<evidence type="ECO:0000313" key="5">
    <source>
        <dbReference type="Proteomes" id="UP000192327"/>
    </source>
</evidence>
<reference evidence="2" key="2">
    <citation type="submission" date="2015-04" db="EMBL/GenBank/DDBJ databases">
        <title>Genome sequence of Mycobacterium arupense strain GUC1.</title>
        <authorList>
            <person name="Greninger A.L."/>
            <person name="Cunningham G."/>
            <person name="Chiu C.Y."/>
            <person name="Miller S."/>
        </authorList>
    </citation>
    <scope>NUCLEOTIDE SEQUENCE</scope>
    <source>
        <strain evidence="2">GUC1</strain>
    </source>
</reference>
<dbReference type="Proteomes" id="UP000192327">
    <property type="component" value="Unassembled WGS sequence"/>
</dbReference>
<evidence type="ECO:0000256" key="1">
    <source>
        <dbReference type="SAM" id="SignalP"/>
    </source>
</evidence>
<dbReference type="STRING" id="342002.BST15_11505"/>
<protein>
    <recommendedName>
        <fullName evidence="6">Excalibur calcium-binding domain-containing protein</fullName>
    </recommendedName>
</protein>
<reference evidence="4" key="1">
    <citation type="submission" date="2015-04" db="EMBL/GenBank/DDBJ databases">
        <title>Genome sequence of Mycobacterium arupense GUC1.</title>
        <authorList>
            <person name="Greninger A.L."/>
            <person name="Cunningham G."/>
            <person name="Chiu C.Y."/>
            <person name="Miller S."/>
        </authorList>
    </citation>
    <scope>NUCLEOTIDE SEQUENCE [LARGE SCALE GENOMIC DNA]</scope>
    <source>
        <strain evidence="4">GUC1</strain>
    </source>
</reference>
<dbReference type="PATRIC" id="fig|342002.3.peg.146"/>
<evidence type="ECO:0000313" key="2">
    <source>
        <dbReference type="EMBL" id="KKB99865.1"/>
    </source>
</evidence>
<feature type="chain" id="PRO_5002493215" description="Excalibur calcium-binding domain-containing protein" evidence="1">
    <location>
        <begin position="24"/>
        <end position="87"/>
    </location>
</feature>
<reference evidence="3 5" key="3">
    <citation type="submission" date="2016-12" db="EMBL/GenBank/DDBJ databases">
        <title>The new phylogeny of genus Mycobacterium.</title>
        <authorList>
            <person name="Tortoli E."/>
            <person name="Trovato A."/>
            <person name="Cirillo D.M."/>
        </authorList>
    </citation>
    <scope>NUCLEOTIDE SEQUENCE [LARGE SCALE GENOMIC DNA]</scope>
    <source>
        <strain evidence="3 5">DSM 44942</strain>
    </source>
</reference>
<proteinExistence type="predicted"/>
<feature type="signal peptide" evidence="1">
    <location>
        <begin position="1"/>
        <end position="23"/>
    </location>
</feature>
<organism evidence="2 4">
    <name type="scientific">Mycolicibacter arupensis</name>
    <dbReference type="NCBI Taxonomy" id="342002"/>
    <lineage>
        <taxon>Bacteria</taxon>
        <taxon>Bacillati</taxon>
        <taxon>Actinomycetota</taxon>
        <taxon>Actinomycetes</taxon>
        <taxon>Mycobacteriales</taxon>
        <taxon>Mycobacteriaceae</taxon>
        <taxon>Mycolicibacter</taxon>
    </lineage>
</organism>
<dbReference type="PROSITE" id="PS51257">
    <property type="entry name" value="PROKAR_LIPOPROTEIN"/>
    <property type="match status" value="1"/>
</dbReference>
<dbReference type="RefSeq" id="WP_046188995.1">
    <property type="nucleotide sequence ID" value="NZ_JACKUJ010000046.1"/>
</dbReference>
<accession>A0A0F5MYN2</accession>
<dbReference type="Proteomes" id="UP000034416">
    <property type="component" value="Unassembled WGS sequence"/>
</dbReference>
<dbReference type="EMBL" id="LASW01000023">
    <property type="protein sequence ID" value="KKB99865.1"/>
    <property type="molecule type" value="Genomic_DNA"/>
</dbReference>